<keyword evidence="3" id="KW-1185">Reference proteome</keyword>
<proteinExistence type="predicted"/>
<dbReference type="Proteomes" id="UP000235145">
    <property type="component" value="Unassembled WGS sequence"/>
</dbReference>
<sequence length="303" mass="32096">MALCATSSYYEPQEIAARILPNVVVLTIDPHSDVRSKAFQATSGGDSSEGMGSTISSLLGNASILGWAMNSLTTKGKPSEQTTQAMPPKSMSPLVSVVPTTCKHCCNKHYTRHKHNFNFFYVVVWSTHTQSTTTLVRGGSLDYGGDMADQPAPVSPTSTDDWGELENSIGIHEDEEIEKDGWDDMLPLEDEKLPPALANIEAAQNGLSIPRPKSTSHVSKDAYDDLWGSITAPDPAPAPKLASRSSNLNVKAAAVGGSGSGCVVDEDDPWAAIAAPAPAKGYSYKTSLIVGVADAVKKVYTSV</sequence>
<accession>A0A9R1XFI9</accession>
<dbReference type="AlphaFoldDB" id="A0A9R1XFI9"/>
<gene>
    <name evidence="2" type="ORF">LSAT_V11C400177500</name>
</gene>
<feature type="region of interest" description="Disordered" evidence="1">
    <location>
        <begin position="73"/>
        <end position="92"/>
    </location>
</feature>
<reference evidence="2 3" key="1">
    <citation type="journal article" date="2017" name="Nat. Commun.">
        <title>Genome assembly with in vitro proximity ligation data and whole-genome triplication in lettuce.</title>
        <authorList>
            <person name="Reyes-Chin-Wo S."/>
            <person name="Wang Z."/>
            <person name="Yang X."/>
            <person name="Kozik A."/>
            <person name="Arikit S."/>
            <person name="Song C."/>
            <person name="Xia L."/>
            <person name="Froenicke L."/>
            <person name="Lavelle D.O."/>
            <person name="Truco M.J."/>
            <person name="Xia R."/>
            <person name="Zhu S."/>
            <person name="Xu C."/>
            <person name="Xu H."/>
            <person name="Xu X."/>
            <person name="Cox K."/>
            <person name="Korf I."/>
            <person name="Meyers B.C."/>
            <person name="Michelmore R.W."/>
        </authorList>
    </citation>
    <scope>NUCLEOTIDE SEQUENCE [LARGE SCALE GENOMIC DNA]</scope>
    <source>
        <strain evidence="3">cv. Salinas</strain>
        <tissue evidence="2">Seedlings</tissue>
    </source>
</reference>
<feature type="compositionally biased region" description="Polar residues" evidence="1">
    <location>
        <begin position="73"/>
        <end position="85"/>
    </location>
</feature>
<dbReference type="Gene3D" id="1.25.10.10">
    <property type="entry name" value="Leucine-rich Repeat Variant"/>
    <property type="match status" value="1"/>
</dbReference>
<protein>
    <submittedName>
        <fullName evidence="2">Uncharacterized protein</fullName>
    </submittedName>
</protein>
<comment type="caution">
    <text evidence="2">The sequence shown here is derived from an EMBL/GenBank/DDBJ whole genome shotgun (WGS) entry which is preliminary data.</text>
</comment>
<name>A0A9R1XFI9_LACSA</name>
<organism evidence="2 3">
    <name type="scientific">Lactuca sativa</name>
    <name type="common">Garden lettuce</name>
    <dbReference type="NCBI Taxonomy" id="4236"/>
    <lineage>
        <taxon>Eukaryota</taxon>
        <taxon>Viridiplantae</taxon>
        <taxon>Streptophyta</taxon>
        <taxon>Embryophyta</taxon>
        <taxon>Tracheophyta</taxon>
        <taxon>Spermatophyta</taxon>
        <taxon>Magnoliopsida</taxon>
        <taxon>eudicotyledons</taxon>
        <taxon>Gunneridae</taxon>
        <taxon>Pentapetalae</taxon>
        <taxon>asterids</taxon>
        <taxon>campanulids</taxon>
        <taxon>Asterales</taxon>
        <taxon>Asteraceae</taxon>
        <taxon>Cichorioideae</taxon>
        <taxon>Cichorieae</taxon>
        <taxon>Lactucinae</taxon>
        <taxon>Lactuca</taxon>
    </lineage>
</organism>
<evidence type="ECO:0000313" key="3">
    <source>
        <dbReference type="Proteomes" id="UP000235145"/>
    </source>
</evidence>
<evidence type="ECO:0000313" key="2">
    <source>
        <dbReference type="EMBL" id="KAJ0210654.1"/>
    </source>
</evidence>
<dbReference type="EMBL" id="NBSK02000004">
    <property type="protein sequence ID" value="KAJ0210654.1"/>
    <property type="molecule type" value="Genomic_DNA"/>
</dbReference>
<evidence type="ECO:0000256" key="1">
    <source>
        <dbReference type="SAM" id="MobiDB-lite"/>
    </source>
</evidence>
<dbReference type="InterPro" id="IPR011989">
    <property type="entry name" value="ARM-like"/>
</dbReference>